<dbReference type="Proteomes" id="UP001320876">
    <property type="component" value="Unassembled WGS sequence"/>
</dbReference>
<evidence type="ECO:0008006" key="5">
    <source>
        <dbReference type="Google" id="ProtNLM"/>
    </source>
</evidence>
<name>A0ABT3GRF6_9BACT</name>
<comment type="caution">
    <text evidence="3">The sequence shown here is derived from an EMBL/GenBank/DDBJ whole genome shotgun (WGS) entry which is preliminary data.</text>
</comment>
<protein>
    <recommendedName>
        <fullName evidence="5">HEAT repeat domain-containing protein</fullName>
    </recommendedName>
</protein>
<dbReference type="RefSeq" id="WP_264490227.1">
    <property type="nucleotide sequence ID" value="NZ_JAPDDT010000021.1"/>
</dbReference>
<reference evidence="3 4" key="1">
    <citation type="submission" date="2022-10" db="EMBL/GenBank/DDBJ databases">
        <title>Luteolibacter arcticus strain CCTCC AB 2014275, whole genome shotgun sequencing project.</title>
        <authorList>
            <person name="Zhao G."/>
            <person name="Shen L."/>
        </authorList>
    </citation>
    <scope>NUCLEOTIDE SEQUENCE [LARGE SCALE GENOMIC DNA]</scope>
    <source>
        <strain evidence="3 4">CCTCC AB 2014275</strain>
    </source>
</reference>
<dbReference type="EMBL" id="JAPDDT010000021">
    <property type="protein sequence ID" value="MCW1926119.1"/>
    <property type="molecule type" value="Genomic_DNA"/>
</dbReference>
<gene>
    <name evidence="3" type="ORF">OKA05_26405</name>
</gene>
<feature type="transmembrane region" description="Helical" evidence="2">
    <location>
        <begin position="15"/>
        <end position="34"/>
    </location>
</feature>
<keyword evidence="2" id="KW-0472">Membrane</keyword>
<sequence length="335" mass="36744">MKLVVPVSPGLHTRWLLALPPLAAAAALAILWLGKDAGPIERTPAQAQPSELDCIDREIERIGQVLRIPDVARRNRQEAVLAAEISSEDIPEILNRLSDSRRGSLYAQILAGRWAEADPVGAAAWIDTLPETKSRRHLIAAVAAGWAAHDAPAAIAWARHFTLPADREAALARLPRVLVSHHPLLALELADELDRADLTRECFRDWAHRDPASAARHALTIPASPERSSALLEISREWSKQAPLAAAEFAVEAMNGGEDADHLLLAVFSHAGVSDLPMLRQWIDRFPPDTLKDLSQAELTRIERLLPTSPANLPGEDEENRTPLAESHPETRKNQ</sequence>
<keyword evidence="4" id="KW-1185">Reference proteome</keyword>
<keyword evidence="2" id="KW-1133">Transmembrane helix</keyword>
<proteinExistence type="predicted"/>
<accession>A0ABT3GRF6</accession>
<evidence type="ECO:0000313" key="3">
    <source>
        <dbReference type="EMBL" id="MCW1926119.1"/>
    </source>
</evidence>
<evidence type="ECO:0000256" key="2">
    <source>
        <dbReference type="SAM" id="Phobius"/>
    </source>
</evidence>
<evidence type="ECO:0000256" key="1">
    <source>
        <dbReference type="SAM" id="MobiDB-lite"/>
    </source>
</evidence>
<feature type="region of interest" description="Disordered" evidence="1">
    <location>
        <begin position="304"/>
        <end position="335"/>
    </location>
</feature>
<keyword evidence="2" id="KW-0812">Transmembrane</keyword>
<evidence type="ECO:0000313" key="4">
    <source>
        <dbReference type="Proteomes" id="UP001320876"/>
    </source>
</evidence>
<organism evidence="3 4">
    <name type="scientific">Luteolibacter arcticus</name>
    <dbReference type="NCBI Taxonomy" id="1581411"/>
    <lineage>
        <taxon>Bacteria</taxon>
        <taxon>Pseudomonadati</taxon>
        <taxon>Verrucomicrobiota</taxon>
        <taxon>Verrucomicrobiia</taxon>
        <taxon>Verrucomicrobiales</taxon>
        <taxon>Verrucomicrobiaceae</taxon>
        <taxon>Luteolibacter</taxon>
    </lineage>
</organism>